<dbReference type="RefSeq" id="WP_223407099.1">
    <property type="nucleotide sequence ID" value="NZ_JAGSHT010000013.1"/>
</dbReference>
<name>A0ABS7SAJ5_9MICO</name>
<protein>
    <submittedName>
        <fullName evidence="3">SAVED domain-containing protein</fullName>
    </submittedName>
</protein>
<evidence type="ECO:0000256" key="1">
    <source>
        <dbReference type="SAM" id="MobiDB-lite"/>
    </source>
</evidence>
<reference evidence="3 4" key="1">
    <citation type="submission" date="2021-04" db="EMBL/GenBank/DDBJ databases">
        <title>Ruania sp. nov., isolated from sandy soil of mangrove forest.</title>
        <authorList>
            <person name="Ge X."/>
            <person name="Huang R."/>
            <person name="Liu W."/>
        </authorList>
    </citation>
    <scope>NUCLEOTIDE SEQUENCE [LARGE SCALE GENOMIC DNA]</scope>
    <source>
        <strain evidence="3 4">N2-46</strain>
    </source>
</reference>
<dbReference type="Proteomes" id="UP000826651">
    <property type="component" value="Unassembled WGS sequence"/>
</dbReference>
<dbReference type="NCBIfam" id="NF033611">
    <property type="entry name" value="SAVED"/>
    <property type="match status" value="1"/>
</dbReference>
<gene>
    <name evidence="3" type="ORF">KCQ71_14520</name>
</gene>
<proteinExistence type="predicted"/>
<keyword evidence="4" id="KW-1185">Reference proteome</keyword>
<accession>A0ABS7SAJ5</accession>
<comment type="caution">
    <text evidence="3">The sequence shown here is derived from an EMBL/GenBank/DDBJ whole genome shotgun (WGS) entry which is preliminary data.</text>
</comment>
<organism evidence="3 4">
    <name type="scientific">Occultella gossypii</name>
    <dbReference type="NCBI Taxonomy" id="2800820"/>
    <lineage>
        <taxon>Bacteria</taxon>
        <taxon>Bacillati</taxon>
        <taxon>Actinomycetota</taxon>
        <taxon>Actinomycetes</taxon>
        <taxon>Micrococcales</taxon>
        <taxon>Ruaniaceae</taxon>
        <taxon>Occultella</taxon>
    </lineage>
</organism>
<evidence type="ECO:0000259" key="2">
    <source>
        <dbReference type="Pfam" id="PF18145"/>
    </source>
</evidence>
<dbReference type="EMBL" id="JAGSHT010000013">
    <property type="protein sequence ID" value="MBZ2197373.1"/>
    <property type="molecule type" value="Genomic_DNA"/>
</dbReference>
<dbReference type="InterPro" id="IPR040836">
    <property type="entry name" value="SAVED"/>
</dbReference>
<feature type="region of interest" description="Disordered" evidence="1">
    <location>
        <begin position="15"/>
        <end position="39"/>
    </location>
</feature>
<sequence>MVRESANDADLLNVTVHQPGPSEVASSLSDMSKRKDPPRPVVVSVWAKAAGRCSMCGDPQLVSAIRDVTVTIGEIAHQAGATEGKKSPRGDADVSLPARDKEENLMLLCHECHRKIDSTSGQEVYTVEVLRGIKEQHEAMVAALTDFRTESRTLVVATRSTVRQQAVAATPREIAFALVENRRTPYALGNLTYNVTIDLTDPVSDEWVWQRGMKQIDAAIEGIEATLSAGRVDHLSVFALAPIPLLAYLGHKLGDKTTVDAFRRSRDHTDRAWCWGEETTGVPVFVHDLPDVGRESDSIVVALDVTASVKTERLPADLTDLPTVRLHPSNAAPGPDLLGSRRALDSFGRAWRRLLAQLENDFPEVNRLHVVAAVPAPAAVAIGRFHRPYADPAMVMYELGEDTRYQRALEIPA</sequence>
<dbReference type="Pfam" id="PF18145">
    <property type="entry name" value="SAVED"/>
    <property type="match status" value="1"/>
</dbReference>
<feature type="domain" description="SMODS-associated and fused to various effectors" evidence="2">
    <location>
        <begin position="228"/>
        <end position="411"/>
    </location>
</feature>
<evidence type="ECO:0000313" key="4">
    <source>
        <dbReference type="Proteomes" id="UP000826651"/>
    </source>
</evidence>
<evidence type="ECO:0000313" key="3">
    <source>
        <dbReference type="EMBL" id="MBZ2197373.1"/>
    </source>
</evidence>